<evidence type="ECO:0000256" key="2">
    <source>
        <dbReference type="ARBA" id="ARBA00022692"/>
    </source>
</evidence>
<feature type="compositionally biased region" description="Basic and acidic residues" evidence="8">
    <location>
        <begin position="1044"/>
        <end position="1053"/>
    </location>
</feature>
<evidence type="ECO:0000256" key="5">
    <source>
        <dbReference type="ARBA" id="ARBA00023043"/>
    </source>
</evidence>
<evidence type="ECO:0000256" key="6">
    <source>
        <dbReference type="ARBA" id="ARBA00023136"/>
    </source>
</evidence>
<feature type="transmembrane region" description="Helical" evidence="9">
    <location>
        <begin position="1435"/>
        <end position="1455"/>
    </location>
</feature>
<dbReference type="Pfam" id="PF00023">
    <property type="entry name" value="Ank"/>
    <property type="match status" value="1"/>
</dbReference>
<dbReference type="EMBL" id="KZ825495">
    <property type="protein sequence ID" value="PYI32207.1"/>
    <property type="molecule type" value="Genomic_DNA"/>
</dbReference>
<evidence type="ECO:0000256" key="3">
    <source>
        <dbReference type="ARBA" id="ARBA00022737"/>
    </source>
</evidence>
<dbReference type="GO" id="GO:0016020">
    <property type="term" value="C:membrane"/>
    <property type="evidence" value="ECO:0007669"/>
    <property type="project" value="UniProtKB-SubCell"/>
</dbReference>
<feature type="region of interest" description="Disordered" evidence="8">
    <location>
        <begin position="1301"/>
        <end position="1331"/>
    </location>
</feature>
<organism evidence="10 11">
    <name type="scientific">Aspergillus indologenus CBS 114.80</name>
    <dbReference type="NCBI Taxonomy" id="1450541"/>
    <lineage>
        <taxon>Eukaryota</taxon>
        <taxon>Fungi</taxon>
        <taxon>Dikarya</taxon>
        <taxon>Ascomycota</taxon>
        <taxon>Pezizomycotina</taxon>
        <taxon>Eurotiomycetes</taxon>
        <taxon>Eurotiomycetidae</taxon>
        <taxon>Eurotiales</taxon>
        <taxon>Aspergillaceae</taxon>
        <taxon>Aspergillus</taxon>
        <taxon>Aspergillus subgen. Circumdati</taxon>
    </lineage>
</organism>
<evidence type="ECO:0000256" key="9">
    <source>
        <dbReference type="SAM" id="Phobius"/>
    </source>
</evidence>
<keyword evidence="6 9" id="KW-0472">Membrane</keyword>
<evidence type="ECO:0000313" key="10">
    <source>
        <dbReference type="EMBL" id="PYI32207.1"/>
    </source>
</evidence>
<evidence type="ECO:0000256" key="8">
    <source>
        <dbReference type="SAM" id="MobiDB-lite"/>
    </source>
</evidence>
<evidence type="ECO:0008006" key="12">
    <source>
        <dbReference type="Google" id="ProtNLM"/>
    </source>
</evidence>
<protein>
    <recommendedName>
        <fullName evidence="12">Ankyrin repeat protein</fullName>
    </recommendedName>
</protein>
<dbReference type="Gene3D" id="1.25.40.20">
    <property type="entry name" value="Ankyrin repeat-containing domain"/>
    <property type="match status" value="4"/>
</dbReference>
<dbReference type="InterPro" id="IPR045863">
    <property type="entry name" value="CorA_TM1_TM2"/>
</dbReference>
<dbReference type="SMART" id="SM00248">
    <property type="entry name" value="ANK"/>
    <property type="match status" value="9"/>
</dbReference>
<feature type="region of interest" description="Disordered" evidence="8">
    <location>
        <begin position="882"/>
        <end position="917"/>
    </location>
</feature>
<feature type="transmembrane region" description="Helical" evidence="9">
    <location>
        <begin position="1475"/>
        <end position="1496"/>
    </location>
</feature>
<feature type="compositionally biased region" description="Basic and acidic residues" evidence="8">
    <location>
        <begin position="1020"/>
        <end position="1036"/>
    </location>
</feature>
<evidence type="ECO:0000256" key="1">
    <source>
        <dbReference type="ARBA" id="ARBA00004141"/>
    </source>
</evidence>
<dbReference type="GO" id="GO:0046873">
    <property type="term" value="F:metal ion transmembrane transporter activity"/>
    <property type="evidence" value="ECO:0007669"/>
    <property type="project" value="InterPro"/>
</dbReference>
<dbReference type="Gene3D" id="1.20.58.340">
    <property type="entry name" value="Magnesium transport protein CorA, transmembrane region"/>
    <property type="match status" value="1"/>
</dbReference>
<proteinExistence type="predicted"/>
<dbReference type="SUPFAM" id="SSF144083">
    <property type="entry name" value="Magnesium transport protein CorA, transmembrane region"/>
    <property type="match status" value="1"/>
</dbReference>
<feature type="compositionally biased region" description="Basic and acidic residues" evidence="8">
    <location>
        <begin position="1532"/>
        <end position="1562"/>
    </location>
</feature>
<feature type="repeat" description="ANK" evidence="7">
    <location>
        <begin position="128"/>
        <end position="160"/>
    </location>
</feature>
<comment type="subcellular location">
    <subcellularLocation>
        <location evidence="1">Membrane</location>
        <topology evidence="1">Multi-pass membrane protein</topology>
    </subcellularLocation>
</comment>
<feature type="region of interest" description="Disordered" evidence="8">
    <location>
        <begin position="1515"/>
        <end position="1611"/>
    </location>
</feature>
<sequence>MADDVSTHISINGSDDYSRETRFPEGDGPPSNDTIPEEHSAPEAGNATGSNGPPANNNIPEKDAETDDDPAKYEASNKEESRDLLQDLIKAIEDGNTQTAENLLKDHSDLAKSTFTYDASREDDDAEERTTPLLLASELGRTDLVWLLVDRGANVNLTVGNAASYKGELGLLNALKSAILCNNRKDLERALEHSVDIINTNISFTSEDVTGHAMGKITPSMLAVALGRSEITKLLEANGADTEATAGNDESTSSLPAGYTGQLIATQLFRNKRATGSLLVSSHHTVAPLLAAAATGNEKVFEILLKHQADLTACDNAGNTALHLASKGGDTTNSTSIPKGGYLAIIEGLVKKQPALVNQPNSDEETALIVAAMKDQKSIVELLIKLKANIESRDRWQYTALLNAATYQANSVIPALLDAGADLTARTGGGLNALQLACENNDEDTVRLLLEVPPIKLDTLMEIDDTTQQTALGWAISNGMYDSIIFQLLESSFYFPRDPAQAEVHLSPQKEASDIIVPWLQAQETLDHNVPVFYWALLNAQRELCESIMAQNSGKPPELEDRCGATWLHVIALSGKVDALEWMDNLGYDWSADLLVKASHGFTPLHAAVKNGHGAMVQSFLQRIDEKDPTQMLDVILKEGKDAESAIAVAIVNNKPEIEEQLWNKLRILVEANKMQVEKTEGEDPKGENRKGERAPSETAERVVGAAAWRYATGEERYLKGFMKLFSPKDPKAAERDPLDFVVEHLFPTALWWLRSSGEYFGEIYFKKGDDLIARYSSRKNSPNQQVKDVDEIIEVLLTNPPPSRRPSDDKLSPQFEFDESIVQPKESYATVLDLTITDNTPIAIKPKRAQLQDLIYLRGPNKIMTDTGFRDLQAMHDKLFKRTTQQPKKPAAAQSSTPLQMKEPKKTTRKNPGSLNLEPIARKELRWFHIPTNNCFVSLRKPKTNWQQDLMVRVSRERKHSQSKHRRLAKLVKKSWLEIPAGGETQYMRPTCGLDKIEDLSMFALYFPYISWGAGPPKAQDRGKSEHDVEDHAKPDSISPANQKKDDWPKSEPDMRVIVHEALTLDQYYYDSIEDTITRDRDQALCRLFKTYKEKEAGKDTNPLDAHRPSQNPRTAVESLSINCKNAFETLFKKLRKLLHEQRPGTKESGHPHSRSTPQENETGSCQILKVNQLWLWILHDDTIITSVTKEIEGSDKTFLGRVLDRLNQTEFDRPRQSKAQSEKVPTYEAQIVQVILETARAMFNGRDILIDPRSGEKVAPLDVYRKAIQEMVWTQDDSRASFHANIFSIRSVTKRSSCFRTSKSPSSQIMADKSSPQMGPEPLQDQDTVHTSENPYEKIVEETDVLHTIKDILDELNIIKSLAQDQDNVAGHLQKIPAMGFSKPVLSDIKDEIQGMIQDAQNIQSDIKALLDLKQKKAGIVEAQATRGQNATVMSFTVVTIIFLPASFLTSLFALDISDFPHENGNLVYQGRWIFPIIFGVSLILSAFFVALAYNADWLKILIQQGMEHSRNTARQEDLRKMSQDPFDQGDPKERNDQESNEKIRPEPGTEGKEHDRTDFPRSPSTRWRTVQGIVPFMRYPKRRSDVEEQQNALRAPPPSSHEQATPKV</sequence>
<accession>A0A2V5J441</accession>
<dbReference type="PROSITE" id="PS50088">
    <property type="entry name" value="ANK_REPEAT"/>
    <property type="match status" value="4"/>
</dbReference>
<dbReference type="InterPro" id="IPR002523">
    <property type="entry name" value="MgTranspt_CorA/ZnTranspt_ZntB"/>
</dbReference>
<feature type="compositionally biased region" description="Polar residues" evidence="8">
    <location>
        <begin position="1301"/>
        <end position="1319"/>
    </location>
</feature>
<dbReference type="SUPFAM" id="SSF48403">
    <property type="entry name" value="Ankyrin repeat"/>
    <property type="match status" value="2"/>
</dbReference>
<keyword evidence="2 9" id="KW-0812">Transmembrane</keyword>
<gene>
    <name evidence="10" type="ORF">BP00DRAFT_473520</name>
</gene>
<dbReference type="Pfam" id="PF13637">
    <property type="entry name" value="Ank_4"/>
    <property type="match status" value="1"/>
</dbReference>
<evidence type="ECO:0000256" key="4">
    <source>
        <dbReference type="ARBA" id="ARBA00022989"/>
    </source>
</evidence>
<dbReference type="InterPro" id="IPR036770">
    <property type="entry name" value="Ankyrin_rpt-contain_sf"/>
</dbReference>
<keyword evidence="3" id="KW-0677">Repeat</keyword>
<keyword evidence="4 9" id="KW-1133">Transmembrane helix</keyword>
<keyword evidence="11" id="KW-1185">Reference proteome</keyword>
<feature type="repeat" description="ANK" evidence="7">
    <location>
        <begin position="363"/>
        <end position="395"/>
    </location>
</feature>
<feature type="region of interest" description="Disordered" evidence="8">
    <location>
        <begin position="1018"/>
        <end position="1053"/>
    </location>
</feature>
<feature type="compositionally biased region" description="Basic and acidic residues" evidence="8">
    <location>
        <begin position="1143"/>
        <end position="1152"/>
    </location>
</feature>
<reference evidence="10 11" key="1">
    <citation type="submission" date="2018-02" db="EMBL/GenBank/DDBJ databases">
        <title>The genomes of Aspergillus section Nigri reveals drivers in fungal speciation.</title>
        <authorList>
            <consortium name="DOE Joint Genome Institute"/>
            <person name="Vesth T.C."/>
            <person name="Nybo J."/>
            <person name="Theobald S."/>
            <person name="Brandl J."/>
            <person name="Frisvad J.C."/>
            <person name="Nielsen K.F."/>
            <person name="Lyhne E.K."/>
            <person name="Kogle M.E."/>
            <person name="Kuo A."/>
            <person name="Riley R."/>
            <person name="Clum A."/>
            <person name="Nolan M."/>
            <person name="Lipzen A."/>
            <person name="Salamov A."/>
            <person name="Henrissat B."/>
            <person name="Wiebenga A."/>
            <person name="De vries R.P."/>
            <person name="Grigoriev I.V."/>
            <person name="Mortensen U.H."/>
            <person name="Andersen M.R."/>
            <person name="Baker S.E."/>
        </authorList>
    </citation>
    <scope>NUCLEOTIDE SEQUENCE [LARGE SCALE GENOMIC DNA]</scope>
    <source>
        <strain evidence="10 11">CBS 114.80</strain>
    </source>
</reference>
<feature type="compositionally biased region" description="Polar residues" evidence="8">
    <location>
        <begin position="47"/>
        <end position="59"/>
    </location>
</feature>
<feature type="compositionally biased region" description="Basic and acidic residues" evidence="8">
    <location>
        <begin position="16"/>
        <end position="25"/>
    </location>
</feature>
<feature type="compositionally biased region" description="Polar residues" evidence="8">
    <location>
        <begin position="883"/>
        <end position="900"/>
    </location>
</feature>
<dbReference type="Pfam" id="PF01544">
    <property type="entry name" value="CorA"/>
    <property type="match status" value="1"/>
</dbReference>
<feature type="region of interest" description="Disordered" evidence="8">
    <location>
        <begin position="1143"/>
        <end position="1164"/>
    </location>
</feature>
<feature type="repeat" description="ANK" evidence="7">
    <location>
        <begin position="600"/>
        <end position="623"/>
    </location>
</feature>
<dbReference type="Proteomes" id="UP000248817">
    <property type="component" value="Unassembled WGS sequence"/>
</dbReference>
<dbReference type="PANTHER" id="PTHR24198">
    <property type="entry name" value="ANKYRIN REPEAT AND PROTEIN KINASE DOMAIN-CONTAINING PROTEIN"/>
    <property type="match status" value="1"/>
</dbReference>
<feature type="compositionally biased region" description="Basic and acidic residues" evidence="8">
    <location>
        <begin position="1515"/>
        <end position="1525"/>
    </location>
</feature>
<dbReference type="Pfam" id="PF12796">
    <property type="entry name" value="Ank_2"/>
    <property type="match status" value="2"/>
</dbReference>
<name>A0A2V5J441_9EURO</name>
<evidence type="ECO:0000313" key="11">
    <source>
        <dbReference type="Proteomes" id="UP000248817"/>
    </source>
</evidence>
<dbReference type="InterPro" id="IPR002110">
    <property type="entry name" value="Ankyrin_rpt"/>
</dbReference>
<keyword evidence="5 7" id="KW-0040">ANK repeat</keyword>
<dbReference type="PROSITE" id="PS50297">
    <property type="entry name" value="ANK_REP_REGION"/>
    <property type="match status" value="2"/>
</dbReference>
<feature type="repeat" description="ANK" evidence="7">
    <location>
        <begin position="284"/>
        <end position="316"/>
    </location>
</feature>
<dbReference type="PANTHER" id="PTHR24198:SF165">
    <property type="entry name" value="ANKYRIN REPEAT-CONTAINING PROTEIN-RELATED"/>
    <property type="match status" value="1"/>
</dbReference>
<feature type="region of interest" description="Disordered" evidence="8">
    <location>
        <begin position="1"/>
        <end position="81"/>
    </location>
</feature>
<feature type="compositionally biased region" description="Basic and acidic residues" evidence="8">
    <location>
        <begin position="69"/>
        <end position="81"/>
    </location>
</feature>
<evidence type="ECO:0000256" key="7">
    <source>
        <dbReference type="PROSITE-ProRule" id="PRU00023"/>
    </source>
</evidence>
<feature type="region of interest" description="Disordered" evidence="8">
    <location>
        <begin position="677"/>
        <end position="699"/>
    </location>
</feature>